<evidence type="ECO:0000256" key="10">
    <source>
        <dbReference type="ARBA" id="ARBA00033986"/>
    </source>
</evidence>
<feature type="signal peptide" evidence="17">
    <location>
        <begin position="1"/>
        <end position="20"/>
    </location>
</feature>
<comment type="catalytic activity">
    <reaction evidence="14">
        <text>a pyranoside + acceptor = a pyranosid-3,4-diulose + reduced acceptor.</text>
        <dbReference type="EC" id="1.1.99.29"/>
    </reaction>
</comment>
<dbReference type="GO" id="GO:0033718">
    <property type="term" value="F:pyranose dehydrogenase (acceptor) activity"/>
    <property type="evidence" value="ECO:0007669"/>
    <property type="project" value="UniProtKB-EC"/>
</dbReference>
<dbReference type="PIRSF" id="PIRSF000137">
    <property type="entry name" value="Alcohol_oxidase"/>
    <property type="match status" value="1"/>
</dbReference>
<dbReference type="Pfam" id="PF00732">
    <property type="entry name" value="GMC_oxred_N"/>
    <property type="match status" value="1"/>
</dbReference>
<evidence type="ECO:0000256" key="4">
    <source>
        <dbReference type="ARBA" id="ARBA00011245"/>
    </source>
</evidence>
<evidence type="ECO:0000259" key="18">
    <source>
        <dbReference type="PROSITE" id="PS00624"/>
    </source>
</evidence>
<feature type="binding site" evidence="16">
    <location>
        <position position="113"/>
    </location>
    <ligand>
        <name>FAD</name>
        <dbReference type="ChEBI" id="CHEBI:57692"/>
    </ligand>
</feature>
<feature type="domain" description="Glucose-methanol-choline oxidoreductase N-terminal" evidence="18">
    <location>
        <begin position="303"/>
        <end position="317"/>
    </location>
</feature>
<dbReference type="InterPro" id="IPR012132">
    <property type="entry name" value="GMC_OxRdtase"/>
</dbReference>
<dbReference type="InterPro" id="IPR036188">
    <property type="entry name" value="FAD/NAD-bd_sf"/>
</dbReference>
<name>A0A8H5CX64_9AGAR</name>
<evidence type="ECO:0000256" key="5">
    <source>
        <dbReference type="ARBA" id="ARBA00013177"/>
    </source>
</evidence>
<evidence type="ECO:0000256" key="16">
    <source>
        <dbReference type="PIRSR" id="PIRSR000137-2"/>
    </source>
</evidence>
<accession>A0A8H5CX64</accession>
<keyword evidence="6" id="KW-0964">Secreted</keyword>
<feature type="binding site" evidence="16">
    <location>
        <begin position="523"/>
        <end position="524"/>
    </location>
    <ligand>
        <name>FAD</name>
        <dbReference type="ChEBI" id="CHEBI:57692"/>
    </ligand>
</feature>
<evidence type="ECO:0000256" key="13">
    <source>
        <dbReference type="ARBA" id="ARBA00034050"/>
    </source>
</evidence>
<evidence type="ECO:0000256" key="7">
    <source>
        <dbReference type="ARBA" id="ARBA00022630"/>
    </source>
</evidence>
<dbReference type="Gene3D" id="3.50.50.60">
    <property type="entry name" value="FAD/NAD(P)-binding domain"/>
    <property type="match status" value="1"/>
</dbReference>
<evidence type="ECO:0000256" key="6">
    <source>
        <dbReference type="ARBA" id="ARBA00022525"/>
    </source>
</evidence>
<sequence>MAPILSKFTALPLFFSLGICAVYEQLSDLTQTTFDFVIVGGGTSGAVLANRLSAQKDYQILVIEAGPSHKGVQDIQVPFLWRSLIASEYDWNFTTTVEPGLSGRSISYPRGHVLGGSSSTNAMFYTRGSKDDYDRWARITGDSGWSWDELLPYFKKNERWSPPAEPRNTTGQFDPSVHGFNGSTFTSLYSHVQDIDARVISAAAELGDGYEYNIDMNSGDSLGTTWYQGTIGDGERSSAATSYLTDDVLDRSNLHVVLHTIATRLVASNGSSPDVPAFKQVELTGNGGQSIVSASKEVILSAGAIGSPHILLNSGIGDSKDLESVGVNPIVDLPSVGKNLTDHPMWNVSFLANTLETTDNFTTNATLFAQALDQWTTDRKGPFTNSVTNNVLWFRLPDNSSAFEDVPDPSAGPTSPHYEFIIFNGGSTDEPRVSTALVVVSPASRGELKLGSSNPLDQPLITTGMFTTPIDMTVAIHAVRSARQFFSAQAWDGYVLGERGPTAGATTDEEIDAVIRENSISIWHPVSTAAMSAKDATYGVVDPDLKVKKVEGLRVVDASIMPIIISAHTQAPAYIIGERAADLILQEWAA</sequence>
<dbReference type="EC" id="1.1.99.29" evidence="5"/>
<dbReference type="SUPFAM" id="SSF51905">
    <property type="entry name" value="FAD/NAD(P)-binding domain"/>
    <property type="match status" value="1"/>
</dbReference>
<comment type="subcellular location">
    <subcellularLocation>
        <location evidence="2">Secreted</location>
    </subcellularLocation>
</comment>
<evidence type="ECO:0000256" key="12">
    <source>
        <dbReference type="ARBA" id="ARBA00034029"/>
    </source>
</evidence>
<keyword evidence="20" id="KW-1185">Reference proteome</keyword>
<dbReference type="SUPFAM" id="SSF54373">
    <property type="entry name" value="FAD-linked reductases, C-terminal domain"/>
    <property type="match status" value="1"/>
</dbReference>
<dbReference type="AlphaFoldDB" id="A0A8H5CX64"/>
<evidence type="ECO:0000256" key="11">
    <source>
        <dbReference type="ARBA" id="ARBA00034010"/>
    </source>
</evidence>
<evidence type="ECO:0000313" key="20">
    <source>
        <dbReference type="Proteomes" id="UP000559027"/>
    </source>
</evidence>
<evidence type="ECO:0000256" key="1">
    <source>
        <dbReference type="ARBA" id="ARBA00001974"/>
    </source>
</evidence>
<dbReference type="InterPro" id="IPR000172">
    <property type="entry name" value="GMC_OxRdtase_N"/>
</dbReference>
<dbReference type="EMBL" id="JAACJO010000016">
    <property type="protein sequence ID" value="KAF5349530.1"/>
    <property type="molecule type" value="Genomic_DNA"/>
</dbReference>
<dbReference type="InterPro" id="IPR007867">
    <property type="entry name" value="GMC_OxRtase_C"/>
</dbReference>
<evidence type="ECO:0000256" key="2">
    <source>
        <dbReference type="ARBA" id="ARBA00004613"/>
    </source>
</evidence>
<keyword evidence="17" id="KW-0732">Signal</keyword>
<comment type="catalytic activity">
    <reaction evidence="12">
        <text>pyranose + acceptor = pyranos-3-ulose + reduced acceptor.</text>
        <dbReference type="EC" id="1.1.99.29"/>
    </reaction>
</comment>
<evidence type="ECO:0000256" key="8">
    <source>
        <dbReference type="ARBA" id="ARBA00022827"/>
    </source>
</evidence>
<comment type="cofactor">
    <cofactor evidence="1 16">
        <name>FAD</name>
        <dbReference type="ChEBI" id="CHEBI:57692"/>
    </cofactor>
</comment>
<feature type="active site" description="Proton acceptor" evidence="15">
    <location>
        <position position="524"/>
    </location>
</feature>
<keyword evidence="7" id="KW-0285">Flavoprotein</keyword>
<dbReference type="PANTHER" id="PTHR11552">
    <property type="entry name" value="GLUCOSE-METHANOL-CHOLINE GMC OXIDOREDUCTASE"/>
    <property type="match status" value="1"/>
</dbReference>
<feature type="chain" id="PRO_5034657206" description="pyranose dehydrogenase (acceptor)" evidence="17">
    <location>
        <begin position="21"/>
        <end position="590"/>
    </location>
</feature>
<feature type="active site" description="Proton acceptor" evidence="15">
    <location>
        <position position="568"/>
    </location>
</feature>
<gene>
    <name evidence="19" type="ORF">D9756_008823</name>
</gene>
<proteinExistence type="inferred from homology"/>
<comment type="caution">
    <text evidence="19">The sequence shown here is derived from an EMBL/GenBank/DDBJ whole genome shotgun (WGS) entry which is preliminary data.</text>
</comment>
<comment type="function">
    <text evidence="9">Catalyzes the single-oxidation or sequential double oxidation reaction of carbohydrates primarily at carbon-2 and/or carbon-3 with the concomitant reduction of the flavin. The enzyme exhibits a broad sugar substrate specificity, oxidizing different aldopyranoses to the corresponding C-1, C-2, C-3 or C-1,2, C-2,3 and C-3,4 (di)dehydro sugars with substrate-specific regioselectivity. Accepts only a narrow range of electron acceptors such as substituted benzoquinones and complexed metal ions and reacts extremely slowly with O(2) as acceptor. May play a role in the natural recycling of plant matter by oxidizing all major monosaccharides in lignocellulose and by reducing quinone compounds or reactive radical species generated during lignin depolymerization.</text>
</comment>
<dbReference type="GO" id="GO:0050660">
    <property type="term" value="F:flavin adenine dinucleotide binding"/>
    <property type="evidence" value="ECO:0007669"/>
    <property type="project" value="InterPro"/>
</dbReference>
<evidence type="ECO:0000256" key="9">
    <source>
        <dbReference type="ARBA" id="ARBA00024699"/>
    </source>
</evidence>
<organism evidence="19 20">
    <name type="scientific">Leucocoprinus leucothites</name>
    <dbReference type="NCBI Taxonomy" id="201217"/>
    <lineage>
        <taxon>Eukaryota</taxon>
        <taxon>Fungi</taxon>
        <taxon>Dikarya</taxon>
        <taxon>Basidiomycota</taxon>
        <taxon>Agaricomycotina</taxon>
        <taxon>Agaricomycetes</taxon>
        <taxon>Agaricomycetidae</taxon>
        <taxon>Agaricales</taxon>
        <taxon>Agaricineae</taxon>
        <taxon>Agaricaceae</taxon>
        <taxon>Leucocoprinus</taxon>
    </lineage>
</organism>
<dbReference type="PROSITE" id="PS00624">
    <property type="entry name" value="GMC_OXRED_2"/>
    <property type="match status" value="1"/>
</dbReference>
<comment type="catalytic activity">
    <reaction evidence="10">
        <text>pyranose + acceptor = pyranos-2-ulose + reduced acceptor.</text>
        <dbReference type="EC" id="1.1.99.29"/>
    </reaction>
</comment>
<evidence type="ECO:0000256" key="17">
    <source>
        <dbReference type="SAM" id="SignalP"/>
    </source>
</evidence>
<evidence type="ECO:0000313" key="19">
    <source>
        <dbReference type="EMBL" id="KAF5349530.1"/>
    </source>
</evidence>
<dbReference type="PANTHER" id="PTHR11552:SF147">
    <property type="entry name" value="CHOLINE DEHYDROGENASE, MITOCHONDRIAL"/>
    <property type="match status" value="1"/>
</dbReference>
<dbReference type="OrthoDB" id="269227at2759"/>
<comment type="catalytic activity">
    <reaction evidence="13">
        <text>a pyranoside + acceptor = a pyranosid-3-ulose + reduced acceptor.</text>
        <dbReference type="EC" id="1.1.99.29"/>
    </reaction>
</comment>
<dbReference type="Pfam" id="PF05199">
    <property type="entry name" value="GMC_oxred_C"/>
    <property type="match status" value="1"/>
</dbReference>
<dbReference type="Proteomes" id="UP000559027">
    <property type="component" value="Unassembled WGS sequence"/>
</dbReference>
<comment type="subunit">
    <text evidence="4">Monomer.</text>
</comment>
<feature type="binding site" evidence="16">
    <location>
        <begin position="43"/>
        <end position="44"/>
    </location>
    <ligand>
        <name>FAD</name>
        <dbReference type="ChEBI" id="CHEBI:57692"/>
    </ligand>
</feature>
<comment type="catalytic activity">
    <reaction evidence="11">
        <text>pyranose + acceptor = pyranos-2,3-diulose + reduced acceptor.</text>
        <dbReference type="EC" id="1.1.99.29"/>
    </reaction>
</comment>
<comment type="similarity">
    <text evidence="3">Belongs to the GMC oxidoreductase family.</text>
</comment>
<evidence type="ECO:0000256" key="3">
    <source>
        <dbReference type="ARBA" id="ARBA00010790"/>
    </source>
</evidence>
<keyword evidence="8 16" id="KW-0274">FAD</keyword>
<dbReference type="Gene3D" id="3.30.560.10">
    <property type="entry name" value="Glucose Oxidase, domain 3"/>
    <property type="match status" value="1"/>
</dbReference>
<dbReference type="GO" id="GO:0005576">
    <property type="term" value="C:extracellular region"/>
    <property type="evidence" value="ECO:0007669"/>
    <property type="project" value="UniProtKB-SubCell"/>
</dbReference>
<evidence type="ECO:0000256" key="14">
    <source>
        <dbReference type="ARBA" id="ARBA00034059"/>
    </source>
</evidence>
<protein>
    <recommendedName>
        <fullName evidence="5">pyranose dehydrogenase (acceptor)</fullName>
        <ecNumber evidence="5">1.1.99.29</ecNumber>
    </recommendedName>
</protein>
<evidence type="ECO:0000256" key="15">
    <source>
        <dbReference type="PIRSR" id="PIRSR000137-1"/>
    </source>
</evidence>
<reference evidence="19 20" key="1">
    <citation type="journal article" date="2020" name="ISME J.">
        <title>Uncovering the hidden diversity of litter-decomposition mechanisms in mushroom-forming fungi.</title>
        <authorList>
            <person name="Floudas D."/>
            <person name="Bentzer J."/>
            <person name="Ahren D."/>
            <person name="Johansson T."/>
            <person name="Persson P."/>
            <person name="Tunlid A."/>
        </authorList>
    </citation>
    <scope>NUCLEOTIDE SEQUENCE [LARGE SCALE GENOMIC DNA]</scope>
    <source>
        <strain evidence="19 20">CBS 146.42</strain>
    </source>
</reference>